<dbReference type="GO" id="GO:0009415">
    <property type="term" value="P:response to water"/>
    <property type="evidence" value="ECO:0007669"/>
    <property type="project" value="InterPro"/>
</dbReference>
<keyword evidence="5" id="KW-1185">Reference proteome</keyword>
<dbReference type="GO" id="GO:0005783">
    <property type="term" value="C:endoplasmic reticulum"/>
    <property type="evidence" value="ECO:0007669"/>
    <property type="project" value="UniProtKB-ARBA"/>
</dbReference>
<dbReference type="PANTHER" id="PTHR15496:SF2">
    <property type="entry name" value="GENERAL TRANSCRIPTION FACTOR 3C POLYPEPTIDE 4"/>
    <property type="match status" value="1"/>
</dbReference>
<comment type="similarity">
    <text evidence="1">Belongs to the plant dehydrin family.</text>
</comment>
<feature type="region of interest" description="Disordered" evidence="2">
    <location>
        <begin position="1453"/>
        <end position="1536"/>
    </location>
</feature>
<dbReference type="EnsemblPlants" id="LPERR01G24010.1">
    <property type="protein sequence ID" value="LPERR01G24010.1"/>
    <property type="gene ID" value="LPERR01G24010"/>
</dbReference>
<feature type="compositionally biased region" description="Low complexity" evidence="2">
    <location>
        <begin position="1502"/>
        <end position="1515"/>
    </location>
</feature>
<reference evidence="4 5" key="1">
    <citation type="submission" date="2012-08" db="EMBL/GenBank/DDBJ databases">
        <title>Oryza genome evolution.</title>
        <authorList>
            <person name="Wing R.A."/>
        </authorList>
    </citation>
    <scope>NUCLEOTIDE SEQUENCE</scope>
</reference>
<dbReference type="PANTHER" id="PTHR15496">
    <property type="entry name" value="GENERAL TRANSCRIPTION FACTOR 3C POLYPEPTIDE 4 FAMILY"/>
    <property type="match status" value="1"/>
</dbReference>
<reference evidence="5" key="2">
    <citation type="submission" date="2013-12" db="EMBL/GenBank/DDBJ databases">
        <authorList>
            <person name="Yu Y."/>
            <person name="Lee S."/>
            <person name="de Baynast K."/>
            <person name="Wissotski M."/>
            <person name="Liu L."/>
            <person name="Talag J."/>
            <person name="Goicoechea J."/>
            <person name="Angelova A."/>
            <person name="Jetty R."/>
            <person name="Kudrna D."/>
            <person name="Golser W."/>
            <person name="Rivera L."/>
            <person name="Zhang J."/>
            <person name="Wing R."/>
        </authorList>
    </citation>
    <scope>NUCLEOTIDE SEQUENCE</scope>
</reference>
<dbReference type="Pfam" id="PF12657">
    <property type="entry name" value="TFIIIC_delta"/>
    <property type="match status" value="1"/>
</dbReference>
<dbReference type="GO" id="GO:0000127">
    <property type="term" value="C:transcription factor TFIIIC complex"/>
    <property type="evidence" value="ECO:0007669"/>
    <property type="project" value="InterPro"/>
</dbReference>
<dbReference type="InterPro" id="IPR015943">
    <property type="entry name" value="WD40/YVTN_repeat-like_dom_sf"/>
</dbReference>
<dbReference type="CDD" id="cd06257">
    <property type="entry name" value="DnaJ"/>
    <property type="match status" value="1"/>
</dbReference>
<dbReference type="InterPro" id="IPR030513">
    <property type="entry name" value="Dehydrin_CS"/>
</dbReference>
<dbReference type="Proteomes" id="UP000032180">
    <property type="component" value="Chromosome 1"/>
</dbReference>
<accession>A0A0D9V4N0</accession>
<dbReference type="PRINTS" id="PR00625">
    <property type="entry name" value="JDOMAIN"/>
</dbReference>
<feature type="domain" description="J" evidence="3">
    <location>
        <begin position="911"/>
        <end position="976"/>
    </location>
</feature>
<dbReference type="SMART" id="SM00271">
    <property type="entry name" value="DnaJ"/>
    <property type="match status" value="1"/>
</dbReference>
<dbReference type="InterPro" id="IPR044230">
    <property type="entry name" value="GTF3C4"/>
</dbReference>
<dbReference type="InterPro" id="IPR001623">
    <property type="entry name" value="DnaJ_domain"/>
</dbReference>
<dbReference type="Gene3D" id="1.10.287.110">
    <property type="entry name" value="DnaJ domain"/>
    <property type="match status" value="1"/>
</dbReference>
<dbReference type="InterPro" id="IPR036869">
    <property type="entry name" value="J_dom_sf"/>
</dbReference>
<protein>
    <recommendedName>
        <fullName evidence="3">J domain-containing protein</fullName>
    </recommendedName>
</protein>
<dbReference type="Pfam" id="PF00226">
    <property type="entry name" value="DnaJ"/>
    <property type="match status" value="1"/>
</dbReference>
<evidence type="ECO:0000313" key="4">
    <source>
        <dbReference type="EnsemblPlants" id="LPERR01G24010.1"/>
    </source>
</evidence>
<dbReference type="SUPFAM" id="SSF46565">
    <property type="entry name" value="Chaperone J-domain"/>
    <property type="match status" value="1"/>
</dbReference>
<dbReference type="InterPro" id="IPR000167">
    <property type="entry name" value="Dehydrin"/>
</dbReference>
<dbReference type="Gramene" id="LPERR01G24010.1">
    <property type="protein sequence ID" value="LPERR01G24010.1"/>
    <property type="gene ID" value="LPERR01G24010"/>
</dbReference>
<dbReference type="eggNOG" id="KOG0691">
    <property type="taxonomic scope" value="Eukaryota"/>
</dbReference>
<dbReference type="SUPFAM" id="SSF50978">
    <property type="entry name" value="WD40 repeat-like"/>
    <property type="match status" value="1"/>
</dbReference>
<dbReference type="InterPro" id="IPR001680">
    <property type="entry name" value="WD40_rpt"/>
</dbReference>
<reference evidence="4" key="3">
    <citation type="submission" date="2015-04" db="UniProtKB">
        <authorList>
            <consortium name="EnsemblPlants"/>
        </authorList>
    </citation>
    <scope>IDENTIFICATION</scope>
</reference>
<sequence>MLTSAKQTLTSATDENLAATLIASPSYPNAIAWSRDNLVAVASGHLITILNPAALDGPRELVVLRPSDPFPIGVVSREDLFEPCIMPTPLARETEPCARSISWSQQGFSPNSSCLLAVCTVDGHVKLYRSPFCEFCDEWVEVADISQLLLRYYEGIEFGEDDDPHSLTQEKANTEQNQQLMCIDELEESLPGRGTERRKRKPARREGYVYDEDKDVVDAPKDADFSLDSFSNLKKKSSKTITKPGHDYAIGKGQDNPKNIQTPSSCNGEDKSLPLITAKQYSCREALLSSLVVAWSPVLPSPYRSSYFIGNWCILAVGYKSGSVSFWKIHKPEYYTIDIGMVTRDPVLIGVIQAHLSWVTAISWELLSPGSSKPLLLLATGCSDGSSKIWMGDIEGLNQCTCVEEVPFTLVAEVTTDSSAPISSVSLSTPAQHQDFVNMAVGRASGSLQVWSWNISGNKTEKIDACDAHDQVDNSARCWMFNEKHLEEIPLHTYCPELKESIDLTEVSDRCYGLALAPGELMIAVVRSLDPHLLNQMYQARTQKAVVEFIWIGGQFLGIPLDNSIIQSLQSADLSETNFLWWGSNIFWSLKKYENCERVLVLWDLIAALKGFKKSAPTFLETLMHKWVSDLFSDDPQCASINIPSHSIHDMSKVSLRKLHLLNIICRKVMINDHVQYSLGTEQGNDIVADLWNNLLLRSERELRERLVSFTFAAVLNRIAYLLKGAPMENSWFPVGVAQMASWASINDGEVRNELKFLRMRINDLGSRINSVCEYSVEENCNYCTAPVPFESADVAMCSSNLATPPAEAHKMSRCKASMRLCSVLQPTWHCMCCGGTVDKLLPEIFFTMPTSFWETHGNESLDFISSPAVPFCPFCGILLQRLTPEFLLSVSPEEAAALSASLRAMVVDSAYYDVLGISTDASAADIKKAYYLKAKLVHPDKNPGNSDAEHKFKELGEAYQVLSDPVRKDSYDKHGKESLPQDNMIDPRAVFGMLFGSDCFEDYVGQLALASVASVEIEEESDGAEARARIQDKIKELQTEREQKLIQSLKDRLQPYVDGKYDEFGDWAGAEARRLSQAAFGEAMLHTIGYIYVRQAARELGKSRMYMGVPFIAEWVRDKGHHVKSQVNAAAGAISLIQLQEGMKKIEEGDDKEEQLMKSIEEKKDAMLNSLWKINVVDIESTLSRVCQAVLKENTVSKDVLKVRAKGLKKLGTIFQGAKSNYRRENSLRVEAGAAEATPSSTLGQSVLFFTVHMHPFDPNQATATTWRVRRIRALLRSLTPSLRSRMRTRGWPRISYHFSPSYFLRKQLDRRHQPMAEQTGVYGHPYPRVDQYGNPVPPVDQYGNPIPDEPAVQGTVVDSSTGQIASSQPAVPPVAGDFPVSEAVSYGGLAGTEHPRESLVSGVIVPGEAAAPGQNTFAYEGMVSTAAGTAGDTGAGQLQPTREEGHATLGETLRRSGSSSSSSSSEDDGQGGRRKKKSIKEKIKEKLPGSHKKEEHKAGGHAAVPAAGTGTHAAGKHEKKGIVEKIKEKLPGYH</sequence>
<name>A0A0D9V4N0_9ORYZ</name>
<dbReference type="Pfam" id="PF14308">
    <property type="entry name" value="DnaJ-X"/>
    <property type="match status" value="1"/>
</dbReference>
<dbReference type="PROSITE" id="PS00315">
    <property type="entry name" value="DEHYDRIN_1"/>
    <property type="match status" value="1"/>
</dbReference>
<evidence type="ECO:0000313" key="5">
    <source>
        <dbReference type="Proteomes" id="UP000032180"/>
    </source>
</evidence>
<dbReference type="PROSITE" id="PS50076">
    <property type="entry name" value="DNAJ_2"/>
    <property type="match status" value="1"/>
</dbReference>
<dbReference type="GO" id="GO:0004402">
    <property type="term" value="F:histone acetyltransferase activity"/>
    <property type="evidence" value="ECO:0007669"/>
    <property type="project" value="InterPro"/>
</dbReference>
<feature type="compositionally biased region" description="Basic and acidic residues" evidence="2">
    <location>
        <begin position="1482"/>
        <end position="1500"/>
    </location>
</feature>
<evidence type="ECO:0000256" key="2">
    <source>
        <dbReference type="SAM" id="MobiDB-lite"/>
    </source>
</evidence>
<dbReference type="PROSITE" id="PS00636">
    <property type="entry name" value="DNAJ_1"/>
    <property type="match status" value="1"/>
</dbReference>
<dbReference type="InterPro" id="IPR026894">
    <property type="entry name" value="DnaJ_X"/>
</dbReference>
<dbReference type="InterPro" id="IPR036322">
    <property type="entry name" value="WD40_repeat_dom_sf"/>
</dbReference>
<dbReference type="FunFam" id="2.130.10.10:FF:001618">
    <property type="entry name" value="Transducin/WD40 repeat-like superfamily protein"/>
    <property type="match status" value="1"/>
</dbReference>
<dbReference type="Gene3D" id="2.130.10.10">
    <property type="entry name" value="YVTN repeat-like/Quinoprotein amine dehydrogenase"/>
    <property type="match status" value="1"/>
</dbReference>
<dbReference type="InterPro" id="IPR024761">
    <property type="entry name" value="TFIIIC_delta_N"/>
</dbReference>
<evidence type="ECO:0000259" key="3">
    <source>
        <dbReference type="PROSITE" id="PS50076"/>
    </source>
</evidence>
<dbReference type="SMART" id="SM00320">
    <property type="entry name" value="WD40"/>
    <property type="match status" value="3"/>
</dbReference>
<dbReference type="PROSITE" id="PS00823">
    <property type="entry name" value="DEHYDRIN_2"/>
    <property type="match status" value="1"/>
</dbReference>
<dbReference type="InterPro" id="IPR018253">
    <property type="entry name" value="DnaJ_domain_CS"/>
</dbReference>
<dbReference type="Pfam" id="PF00257">
    <property type="entry name" value="Dehydrin"/>
    <property type="match status" value="1"/>
</dbReference>
<evidence type="ECO:0000256" key="1">
    <source>
        <dbReference type="RuleBase" id="RU003995"/>
    </source>
</evidence>
<dbReference type="GO" id="GO:0006384">
    <property type="term" value="P:transcription initiation at RNA polymerase III promoter"/>
    <property type="evidence" value="ECO:0007669"/>
    <property type="project" value="InterPro"/>
</dbReference>
<organism evidence="4 5">
    <name type="scientific">Leersia perrieri</name>
    <dbReference type="NCBI Taxonomy" id="77586"/>
    <lineage>
        <taxon>Eukaryota</taxon>
        <taxon>Viridiplantae</taxon>
        <taxon>Streptophyta</taxon>
        <taxon>Embryophyta</taxon>
        <taxon>Tracheophyta</taxon>
        <taxon>Spermatophyta</taxon>
        <taxon>Magnoliopsida</taxon>
        <taxon>Liliopsida</taxon>
        <taxon>Poales</taxon>
        <taxon>Poaceae</taxon>
        <taxon>BOP clade</taxon>
        <taxon>Oryzoideae</taxon>
        <taxon>Oryzeae</taxon>
        <taxon>Oryzinae</taxon>
        <taxon>Leersia</taxon>
    </lineage>
</organism>
<feature type="compositionally biased region" description="Basic and acidic residues" evidence="2">
    <location>
        <begin position="1522"/>
        <end position="1536"/>
    </location>
</feature>
<proteinExistence type="inferred from homology"/>